<keyword evidence="5" id="KW-0597">Phosphoprotein</keyword>
<dbReference type="GO" id="GO:0000155">
    <property type="term" value="F:phosphorelay sensor kinase activity"/>
    <property type="evidence" value="ECO:0007669"/>
    <property type="project" value="InterPro"/>
</dbReference>
<dbReference type="GO" id="GO:0005886">
    <property type="term" value="C:plasma membrane"/>
    <property type="evidence" value="ECO:0007669"/>
    <property type="project" value="UniProtKB-SubCell"/>
</dbReference>
<keyword evidence="13 14" id="KW-0472">Membrane</keyword>
<evidence type="ECO:0000256" key="6">
    <source>
        <dbReference type="ARBA" id="ARBA00022679"/>
    </source>
</evidence>
<dbReference type="InterPro" id="IPR005467">
    <property type="entry name" value="His_kinase_dom"/>
</dbReference>
<gene>
    <name evidence="17" type="ORF">ENL39_05535</name>
</gene>
<dbReference type="PROSITE" id="PS50885">
    <property type="entry name" value="HAMP"/>
    <property type="match status" value="1"/>
</dbReference>
<dbReference type="InterPro" id="IPR003661">
    <property type="entry name" value="HisK_dim/P_dom"/>
</dbReference>
<keyword evidence="8" id="KW-0547">Nucleotide-binding</keyword>
<dbReference type="Gene3D" id="1.10.287.130">
    <property type="match status" value="1"/>
</dbReference>
<dbReference type="AlphaFoldDB" id="A0A7V5HZP8"/>
<dbReference type="CDD" id="cd00082">
    <property type="entry name" value="HisKA"/>
    <property type="match status" value="1"/>
</dbReference>
<evidence type="ECO:0000256" key="5">
    <source>
        <dbReference type="ARBA" id="ARBA00022553"/>
    </source>
</evidence>
<dbReference type="SUPFAM" id="SSF103190">
    <property type="entry name" value="Sensory domain-like"/>
    <property type="match status" value="1"/>
</dbReference>
<evidence type="ECO:0000313" key="17">
    <source>
        <dbReference type="EMBL" id="HHF98928.1"/>
    </source>
</evidence>
<dbReference type="PROSITE" id="PS50109">
    <property type="entry name" value="HIS_KIN"/>
    <property type="match status" value="1"/>
</dbReference>
<evidence type="ECO:0000256" key="9">
    <source>
        <dbReference type="ARBA" id="ARBA00022777"/>
    </source>
</evidence>
<dbReference type="EMBL" id="DRTT01000149">
    <property type="protein sequence ID" value="HHF98928.1"/>
    <property type="molecule type" value="Genomic_DNA"/>
</dbReference>
<dbReference type="Pfam" id="PF17202">
    <property type="entry name" value="sCache_3_3"/>
    <property type="match status" value="1"/>
</dbReference>
<comment type="subcellular location">
    <subcellularLocation>
        <location evidence="2">Cell membrane</location>
        <topology evidence="2">Multi-pass membrane protein</topology>
    </subcellularLocation>
</comment>
<dbReference type="InterPro" id="IPR033463">
    <property type="entry name" value="sCache_3"/>
</dbReference>
<dbReference type="PRINTS" id="PR00344">
    <property type="entry name" value="BCTRLSENSOR"/>
</dbReference>
<evidence type="ECO:0000259" key="16">
    <source>
        <dbReference type="PROSITE" id="PS50885"/>
    </source>
</evidence>
<evidence type="ECO:0000256" key="13">
    <source>
        <dbReference type="ARBA" id="ARBA00023136"/>
    </source>
</evidence>
<comment type="caution">
    <text evidence="17">The sequence shown here is derived from an EMBL/GenBank/DDBJ whole genome shotgun (WGS) entry which is preliminary data.</text>
</comment>
<evidence type="ECO:0000256" key="4">
    <source>
        <dbReference type="ARBA" id="ARBA00022475"/>
    </source>
</evidence>
<keyword evidence="6" id="KW-0808">Transferase</keyword>
<dbReference type="SUPFAM" id="SSF47384">
    <property type="entry name" value="Homodimeric domain of signal transducing histidine kinase"/>
    <property type="match status" value="1"/>
</dbReference>
<dbReference type="InterPro" id="IPR029151">
    <property type="entry name" value="Sensor-like_sf"/>
</dbReference>
<dbReference type="GO" id="GO:0007234">
    <property type="term" value="P:osmosensory signaling via phosphorelay pathway"/>
    <property type="evidence" value="ECO:0007669"/>
    <property type="project" value="TreeGrafter"/>
</dbReference>
<dbReference type="Proteomes" id="UP000886070">
    <property type="component" value="Unassembled WGS sequence"/>
</dbReference>
<evidence type="ECO:0000256" key="12">
    <source>
        <dbReference type="ARBA" id="ARBA00023012"/>
    </source>
</evidence>
<evidence type="ECO:0000256" key="8">
    <source>
        <dbReference type="ARBA" id="ARBA00022741"/>
    </source>
</evidence>
<dbReference type="GO" id="GO:0000156">
    <property type="term" value="F:phosphorelay response regulator activity"/>
    <property type="evidence" value="ECO:0007669"/>
    <property type="project" value="TreeGrafter"/>
</dbReference>
<dbReference type="InterPro" id="IPR004358">
    <property type="entry name" value="Sig_transdc_His_kin-like_C"/>
</dbReference>
<dbReference type="CDD" id="cd00075">
    <property type="entry name" value="HATPase"/>
    <property type="match status" value="1"/>
</dbReference>
<comment type="catalytic activity">
    <reaction evidence="1">
        <text>ATP + protein L-histidine = ADP + protein N-phospho-L-histidine.</text>
        <dbReference type="EC" id="2.7.13.3"/>
    </reaction>
</comment>
<reference evidence="17" key="1">
    <citation type="journal article" date="2020" name="mSystems">
        <title>Genome- and Community-Level Interaction Insights into Carbon Utilization and Element Cycling Functions of Hydrothermarchaeota in Hydrothermal Sediment.</title>
        <authorList>
            <person name="Zhou Z."/>
            <person name="Liu Y."/>
            <person name="Xu W."/>
            <person name="Pan J."/>
            <person name="Luo Z.H."/>
            <person name="Li M."/>
        </authorList>
    </citation>
    <scope>NUCLEOTIDE SEQUENCE [LARGE SCALE GENOMIC DNA]</scope>
    <source>
        <strain evidence="17">HyVt-92</strain>
    </source>
</reference>
<evidence type="ECO:0000256" key="3">
    <source>
        <dbReference type="ARBA" id="ARBA00012438"/>
    </source>
</evidence>
<dbReference type="SUPFAM" id="SSF55874">
    <property type="entry name" value="ATPase domain of HSP90 chaperone/DNA topoisomerase II/histidine kinase"/>
    <property type="match status" value="1"/>
</dbReference>
<keyword evidence="12" id="KW-0902">Two-component regulatory system</keyword>
<dbReference type="PANTHER" id="PTHR42878:SF7">
    <property type="entry name" value="SENSOR HISTIDINE KINASE GLRK"/>
    <property type="match status" value="1"/>
</dbReference>
<dbReference type="Gene3D" id="3.30.565.10">
    <property type="entry name" value="Histidine kinase-like ATPase, C-terminal domain"/>
    <property type="match status" value="1"/>
</dbReference>
<keyword evidence="10" id="KW-0067">ATP-binding</keyword>
<dbReference type="SMART" id="SM00387">
    <property type="entry name" value="HATPase_c"/>
    <property type="match status" value="1"/>
</dbReference>
<dbReference type="Pfam" id="PF00672">
    <property type="entry name" value="HAMP"/>
    <property type="match status" value="1"/>
</dbReference>
<dbReference type="SMART" id="SM00388">
    <property type="entry name" value="HisKA"/>
    <property type="match status" value="1"/>
</dbReference>
<dbReference type="InterPro" id="IPR003660">
    <property type="entry name" value="HAMP_dom"/>
</dbReference>
<feature type="transmembrane region" description="Helical" evidence="14">
    <location>
        <begin position="12"/>
        <end position="33"/>
    </location>
</feature>
<feature type="transmembrane region" description="Helical" evidence="14">
    <location>
        <begin position="327"/>
        <end position="349"/>
    </location>
</feature>
<evidence type="ECO:0000256" key="2">
    <source>
        <dbReference type="ARBA" id="ARBA00004651"/>
    </source>
</evidence>
<feature type="domain" description="HAMP" evidence="16">
    <location>
        <begin position="351"/>
        <end position="412"/>
    </location>
</feature>
<dbReference type="Gene3D" id="6.10.340.10">
    <property type="match status" value="1"/>
</dbReference>
<keyword evidence="11 14" id="KW-1133">Transmembrane helix</keyword>
<accession>A0A7V5HZP8</accession>
<evidence type="ECO:0000256" key="14">
    <source>
        <dbReference type="SAM" id="Phobius"/>
    </source>
</evidence>
<dbReference type="InterPro" id="IPR036890">
    <property type="entry name" value="HATPase_C_sf"/>
</dbReference>
<sequence length="652" mass="74370">MRRLSLQWKIFWSFALIVVIIGVVATLIGVLYLSNTVFREAETRVLADLRVAHNFLKKESEKLKTALFFLSENERIRKSIEKRELSTQALREWLKSRKNILELDILTLCDSEGKAILRATPPYNTGDSCLNIPLVKEALEGKISSGIFVFPPDKLKLEGESLVEKARIELKPTPRAKPRTEKVQTLGMCMLVAVPVVGDSGEVIGALYGGNLLNRNYRLVDYIRDMVFEEREYKRKPLGTVTIFLEDVRIATNVMEENGTRAIGTRVSEEVYEKVLRKGERWLDRAFVVNSWYISAYEPIHAVDGSIVGMLYVGILEDLYLDIRNRLLFTFLPLIIGGIVAVLIISYFLSRGLSQPVKRLAKAAELIARGKIKKILDTEKKYPSIEQLPYREIQILADNFNKMAAALHKRETELRSINAQLQQTNRNYMEILGFVTHEIKNRLGVIMGGAYNLKGEVVGKLNPGQKKMVEILLRNAERLNVMVKNYLDLSRIERGELRVQKQRVNFKEDILNPVLEEFKGEIESAEIFLEVNLPDSLILQADPDLLKIVMENLLSNAIKYGRKKGRIKIGATKGENYWRINVWNEGEGISKDELGKLFTKFARLGAEKLRREKGSGLGLFITKEIIEKHGGKIWAESEEGKWANFIFTLPFE</sequence>
<organism evidence="17">
    <name type="scientific">Aerophobetes bacterium</name>
    <dbReference type="NCBI Taxonomy" id="2030807"/>
    <lineage>
        <taxon>Bacteria</taxon>
        <taxon>Candidatus Aerophobota</taxon>
    </lineage>
</organism>
<evidence type="ECO:0000256" key="11">
    <source>
        <dbReference type="ARBA" id="ARBA00022989"/>
    </source>
</evidence>
<proteinExistence type="predicted"/>
<name>A0A7V5HZP8_UNCAE</name>
<keyword evidence="9" id="KW-0418">Kinase</keyword>
<evidence type="ECO:0000256" key="1">
    <source>
        <dbReference type="ARBA" id="ARBA00000085"/>
    </source>
</evidence>
<keyword evidence="7 14" id="KW-0812">Transmembrane</keyword>
<dbReference type="PANTHER" id="PTHR42878">
    <property type="entry name" value="TWO-COMPONENT HISTIDINE KINASE"/>
    <property type="match status" value="1"/>
</dbReference>
<evidence type="ECO:0000256" key="10">
    <source>
        <dbReference type="ARBA" id="ARBA00022840"/>
    </source>
</evidence>
<dbReference type="CDD" id="cd06225">
    <property type="entry name" value="HAMP"/>
    <property type="match status" value="1"/>
</dbReference>
<dbReference type="EC" id="2.7.13.3" evidence="3"/>
<keyword evidence="4" id="KW-1003">Cell membrane</keyword>
<dbReference type="InterPro" id="IPR050351">
    <property type="entry name" value="BphY/WalK/GraS-like"/>
</dbReference>
<dbReference type="FunFam" id="3.30.565.10:FF:000006">
    <property type="entry name" value="Sensor histidine kinase WalK"/>
    <property type="match status" value="1"/>
</dbReference>
<protein>
    <recommendedName>
        <fullName evidence="3">histidine kinase</fullName>
        <ecNumber evidence="3">2.7.13.3</ecNumber>
    </recommendedName>
</protein>
<dbReference type="GO" id="GO:0030295">
    <property type="term" value="F:protein kinase activator activity"/>
    <property type="evidence" value="ECO:0007669"/>
    <property type="project" value="TreeGrafter"/>
</dbReference>
<dbReference type="Pfam" id="PF02518">
    <property type="entry name" value="HATPase_c"/>
    <property type="match status" value="1"/>
</dbReference>
<dbReference type="InterPro" id="IPR036097">
    <property type="entry name" value="HisK_dim/P_sf"/>
</dbReference>
<dbReference type="Pfam" id="PF00512">
    <property type="entry name" value="HisKA"/>
    <property type="match status" value="1"/>
</dbReference>
<evidence type="ECO:0000256" key="7">
    <source>
        <dbReference type="ARBA" id="ARBA00022692"/>
    </source>
</evidence>
<evidence type="ECO:0000259" key="15">
    <source>
        <dbReference type="PROSITE" id="PS50109"/>
    </source>
</evidence>
<dbReference type="GO" id="GO:0005524">
    <property type="term" value="F:ATP binding"/>
    <property type="evidence" value="ECO:0007669"/>
    <property type="project" value="UniProtKB-KW"/>
</dbReference>
<feature type="domain" description="Histidine kinase" evidence="15">
    <location>
        <begin position="434"/>
        <end position="652"/>
    </location>
</feature>
<dbReference type="InterPro" id="IPR003594">
    <property type="entry name" value="HATPase_dom"/>
</dbReference>